<sequence length="317" mass="34710">MVAGQAPVQEPSLAKLPWLAAATERFIDSLRRNRLSHAQLIGIDSALGGQLLALSMAQAALCQQPTAQGSCGFCKACQLFEAGSHPDFYRVEADGNQIKVDQIRELCHKLSSTAQQGGRRVALLFNCERLNLAAANALLKTLEEPGQNTLLLLQSDTPGRLLPTISSRCQRISFTAPSRADIGHWLTNLYGMQEDVTWCLPVVGGPLALAASLQSGHYQALLALRKDWAGSLSSGHLNASLLEVGEGQIFDALKVLYLVLRQYLLRETQADALERQRVAALAAEVMDQCHSLQTMPNVNYLGLFQRFVLEYKKITTR</sequence>
<dbReference type="GO" id="GO:0009360">
    <property type="term" value="C:DNA polymerase III complex"/>
    <property type="evidence" value="ECO:0007669"/>
    <property type="project" value="TreeGrafter"/>
</dbReference>
<evidence type="ECO:0000256" key="1">
    <source>
        <dbReference type="ARBA" id="ARBA00012417"/>
    </source>
</evidence>
<dbReference type="GO" id="GO:0003887">
    <property type="term" value="F:DNA-directed DNA polymerase activity"/>
    <property type="evidence" value="ECO:0007669"/>
    <property type="project" value="UniProtKB-KW"/>
</dbReference>
<dbReference type="PANTHER" id="PTHR11669:SF8">
    <property type="entry name" value="DNA POLYMERASE III SUBUNIT DELTA"/>
    <property type="match status" value="1"/>
</dbReference>
<dbReference type="RefSeq" id="WP_169562900.1">
    <property type="nucleotide sequence ID" value="NZ_JAAXYH010000002.1"/>
</dbReference>
<accession>A0A972JKC1</accession>
<keyword evidence="4" id="KW-0548">Nucleotidyltransferase</keyword>
<dbReference type="NCBIfam" id="TIGR00678">
    <property type="entry name" value="holB"/>
    <property type="match status" value="1"/>
</dbReference>
<dbReference type="EMBL" id="JAAXYH010000002">
    <property type="protein sequence ID" value="NMH64207.1"/>
    <property type="molecule type" value="Genomic_DNA"/>
</dbReference>
<dbReference type="AlphaFoldDB" id="A0A972JKC1"/>
<evidence type="ECO:0000256" key="2">
    <source>
        <dbReference type="ARBA" id="ARBA00022932"/>
    </source>
</evidence>
<dbReference type="GO" id="GO:0008408">
    <property type="term" value="F:3'-5' exonuclease activity"/>
    <property type="evidence" value="ECO:0007669"/>
    <property type="project" value="InterPro"/>
</dbReference>
<dbReference type="Gene3D" id="3.40.50.300">
    <property type="entry name" value="P-loop containing nucleotide triphosphate hydrolases"/>
    <property type="match status" value="1"/>
</dbReference>
<dbReference type="InterPro" id="IPR004622">
    <property type="entry name" value="DNA_pol_HolB"/>
</dbReference>
<keyword evidence="5" id="KW-1185">Reference proteome</keyword>
<reference evidence="4" key="1">
    <citation type="submission" date="2020-04" db="EMBL/GenBank/DDBJ databases">
        <title>Description of Shewanella salipaludis sp. nov., isolated from a salt marsh.</title>
        <authorList>
            <person name="Park S."/>
            <person name="Yoon J.-H."/>
        </authorList>
    </citation>
    <scope>NUCLEOTIDE SEQUENCE</scope>
    <source>
        <strain evidence="4">SHSM-M6</strain>
    </source>
</reference>
<dbReference type="InterPro" id="IPR027417">
    <property type="entry name" value="P-loop_NTPase"/>
</dbReference>
<dbReference type="SUPFAM" id="SSF52540">
    <property type="entry name" value="P-loop containing nucleoside triphosphate hydrolases"/>
    <property type="match status" value="1"/>
</dbReference>
<organism evidence="4 5">
    <name type="scientific">Shewanella salipaludis</name>
    <dbReference type="NCBI Taxonomy" id="2723052"/>
    <lineage>
        <taxon>Bacteria</taxon>
        <taxon>Pseudomonadati</taxon>
        <taxon>Pseudomonadota</taxon>
        <taxon>Gammaproteobacteria</taxon>
        <taxon>Alteromonadales</taxon>
        <taxon>Shewanellaceae</taxon>
        <taxon>Shewanella</taxon>
    </lineage>
</organism>
<dbReference type="Pfam" id="PF13177">
    <property type="entry name" value="DNA_pol3_delta2"/>
    <property type="match status" value="1"/>
</dbReference>
<keyword evidence="4" id="KW-0808">Transferase</keyword>
<dbReference type="EC" id="2.7.7.7" evidence="1"/>
<dbReference type="Proteomes" id="UP000737113">
    <property type="component" value="Unassembled WGS sequence"/>
</dbReference>
<comment type="catalytic activity">
    <reaction evidence="3">
        <text>DNA(n) + a 2'-deoxyribonucleoside 5'-triphosphate = DNA(n+1) + diphosphate</text>
        <dbReference type="Rhea" id="RHEA:22508"/>
        <dbReference type="Rhea" id="RHEA-COMP:17339"/>
        <dbReference type="Rhea" id="RHEA-COMP:17340"/>
        <dbReference type="ChEBI" id="CHEBI:33019"/>
        <dbReference type="ChEBI" id="CHEBI:61560"/>
        <dbReference type="ChEBI" id="CHEBI:173112"/>
        <dbReference type="EC" id="2.7.7.7"/>
    </reaction>
</comment>
<evidence type="ECO:0000313" key="4">
    <source>
        <dbReference type="EMBL" id="NMH64207.1"/>
    </source>
</evidence>
<proteinExistence type="predicted"/>
<dbReference type="InterPro" id="IPR050238">
    <property type="entry name" value="DNA_Rep/Repair_Clamp_Loader"/>
</dbReference>
<comment type="caution">
    <text evidence="4">The sequence shown here is derived from an EMBL/GenBank/DDBJ whole genome shotgun (WGS) entry which is preliminary data.</text>
</comment>
<evidence type="ECO:0000256" key="3">
    <source>
        <dbReference type="ARBA" id="ARBA00049244"/>
    </source>
</evidence>
<protein>
    <recommendedName>
        <fullName evidence="1">DNA-directed DNA polymerase</fullName>
        <ecNumber evidence="1">2.7.7.7</ecNumber>
    </recommendedName>
</protein>
<name>A0A972JKC1_9GAMM</name>
<keyword evidence="2" id="KW-0239">DNA-directed DNA polymerase</keyword>
<evidence type="ECO:0000313" key="5">
    <source>
        <dbReference type="Proteomes" id="UP000737113"/>
    </source>
</evidence>
<dbReference type="PANTHER" id="PTHR11669">
    <property type="entry name" value="REPLICATION FACTOR C / DNA POLYMERASE III GAMMA-TAU SUBUNIT"/>
    <property type="match status" value="1"/>
</dbReference>
<gene>
    <name evidence="4" type="primary">holB</name>
    <name evidence="4" type="ORF">HC757_03365</name>
</gene>
<dbReference type="GO" id="GO:0006261">
    <property type="term" value="P:DNA-templated DNA replication"/>
    <property type="evidence" value="ECO:0007669"/>
    <property type="project" value="TreeGrafter"/>
</dbReference>